<comment type="caution">
    <text evidence="1">The sequence shown here is derived from an EMBL/GenBank/DDBJ whole genome shotgun (WGS) entry which is preliminary data.</text>
</comment>
<dbReference type="EMBL" id="WTVR01000016">
    <property type="protein sequence ID" value="NMF88799.1"/>
    <property type="molecule type" value="Genomic_DNA"/>
</dbReference>
<gene>
    <name evidence="1" type="ORF">GPA26_09960</name>
</gene>
<organism evidence="1 2">
    <name type="scientific">Aromatoleum petrolei</name>
    <dbReference type="NCBI Taxonomy" id="76116"/>
    <lineage>
        <taxon>Bacteria</taxon>
        <taxon>Pseudomonadati</taxon>
        <taxon>Pseudomonadota</taxon>
        <taxon>Betaproteobacteria</taxon>
        <taxon>Rhodocyclales</taxon>
        <taxon>Rhodocyclaceae</taxon>
        <taxon>Aromatoleum</taxon>
    </lineage>
</organism>
<reference evidence="1 2" key="1">
    <citation type="submission" date="2019-12" db="EMBL/GenBank/DDBJ databases">
        <title>Comparative genomics gives insights into the taxonomy of the Azoarcus-Aromatoleum group and reveals separate origins of nif in the plant-associated Azoarcus and non-plant-associated Aromatoleum sub-groups.</title>
        <authorList>
            <person name="Lafos M."/>
            <person name="Maluk M."/>
            <person name="Batista M."/>
            <person name="Junghare M."/>
            <person name="Carmona M."/>
            <person name="Faoro H."/>
            <person name="Cruz L.M."/>
            <person name="Battistoni F."/>
            <person name="De Souza E."/>
            <person name="Pedrosa F."/>
            <person name="Chen W.-M."/>
            <person name="Poole P.S."/>
            <person name="Dixon R.A."/>
            <person name="James E.K."/>
        </authorList>
    </citation>
    <scope>NUCLEOTIDE SEQUENCE [LARGE SCALE GENOMIC DNA]</scope>
    <source>
        <strain evidence="1 2">ToN1</strain>
    </source>
</reference>
<evidence type="ECO:0000313" key="1">
    <source>
        <dbReference type="EMBL" id="NMF88799.1"/>
    </source>
</evidence>
<sequence>MSIASWVGRVRTMFAGSERDTEVIADSARRLVEIINESLQLSNRSTNPETKVSRLNLAKAKLAELIELVSHHSFLELTSLPGVQKSIQDLEREYADAGYYAQVNPEDIGSELTYSRTVGERQDTPVSVWGNNDLVDGVVFFATLQLRTPLRVLSRHKEVYSGSGVPPTIATEAWHGVWLPRLRAEPNASHDEDSTVASDVGPVPDGGREYLRFLVAVRGIVEQNVPVKDRMAQLKTELANESWSKFVRKLGGKQAVVERFFPRFVNTLPGLSEVTKAELWKLRLRTPSVIETSPDATLLAVRGLGPAKLRRIRELSVPVPNTECEYADLVER</sequence>
<accession>A0ABX1MRS4</accession>
<proteinExistence type="predicted"/>
<name>A0ABX1MRS4_9RHOO</name>
<dbReference type="RefSeq" id="WP_169206205.1">
    <property type="nucleotide sequence ID" value="NZ_CP059560.1"/>
</dbReference>
<evidence type="ECO:0000313" key="2">
    <source>
        <dbReference type="Proteomes" id="UP000652074"/>
    </source>
</evidence>
<dbReference type="Proteomes" id="UP000652074">
    <property type="component" value="Unassembled WGS sequence"/>
</dbReference>
<protein>
    <submittedName>
        <fullName evidence="1">Uncharacterized protein</fullName>
    </submittedName>
</protein>
<keyword evidence="2" id="KW-1185">Reference proteome</keyword>